<dbReference type="InterPro" id="IPR025495">
    <property type="entry name" value="DUF4386"/>
</dbReference>
<sequence length="244" mass="25329">MRSFLTTRRVTGLLYVLLAVTGLLSYLVIRSQLIVVGDASATLDNLAADETLARWGVALELGVVLVQAVLAVSFYALFREARPMAAVAIAAFGLVNAVAILFATTLWGVAVAIVFGAAEQAAPGGDAAATVLLLFSLHDAAWSAGNLFFGLWLIPMGLAVLSAGWVRVLGWTLIVGGAAYVASAFLLLLAPDLAPVAEALPLVATIGEFWMIGYLLFTRTRASAPTESAPAIATEAGAPGHHLV</sequence>
<proteinExistence type="predicted"/>
<evidence type="ECO:0000256" key="1">
    <source>
        <dbReference type="SAM" id="Phobius"/>
    </source>
</evidence>
<reference evidence="3" key="1">
    <citation type="journal article" date="2019" name="Int. J. Syst. Evol. Microbiol.">
        <title>The Global Catalogue of Microorganisms (GCM) 10K type strain sequencing project: providing services to taxonomists for standard genome sequencing and annotation.</title>
        <authorList>
            <consortium name="The Broad Institute Genomics Platform"/>
            <consortium name="The Broad Institute Genome Sequencing Center for Infectious Disease"/>
            <person name="Wu L."/>
            <person name="Ma J."/>
        </authorList>
    </citation>
    <scope>NUCLEOTIDE SEQUENCE [LARGE SCALE GENOMIC DNA]</scope>
    <source>
        <strain evidence="3">CCUG 54523</strain>
    </source>
</reference>
<dbReference type="Proteomes" id="UP001597055">
    <property type="component" value="Unassembled WGS sequence"/>
</dbReference>
<protein>
    <submittedName>
        <fullName evidence="2">DUF4386 domain-containing protein</fullName>
    </submittedName>
</protein>
<feature type="transmembrane region" description="Helical" evidence="1">
    <location>
        <begin position="168"/>
        <end position="190"/>
    </location>
</feature>
<evidence type="ECO:0000313" key="2">
    <source>
        <dbReference type="EMBL" id="MFD0791008.1"/>
    </source>
</evidence>
<feature type="transmembrane region" description="Helical" evidence="1">
    <location>
        <begin position="196"/>
        <end position="217"/>
    </location>
</feature>
<feature type="transmembrane region" description="Helical" evidence="1">
    <location>
        <begin position="55"/>
        <end position="78"/>
    </location>
</feature>
<evidence type="ECO:0000313" key="3">
    <source>
        <dbReference type="Proteomes" id="UP001597055"/>
    </source>
</evidence>
<dbReference type="Pfam" id="PF14329">
    <property type="entry name" value="DUF4386"/>
    <property type="match status" value="1"/>
</dbReference>
<comment type="caution">
    <text evidence="2">The sequence shown here is derived from an EMBL/GenBank/DDBJ whole genome shotgun (WGS) entry which is preliminary data.</text>
</comment>
<feature type="transmembrane region" description="Helical" evidence="1">
    <location>
        <begin position="140"/>
        <end position="161"/>
    </location>
</feature>
<accession>A0ABW3AK18</accession>
<dbReference type="RefSeq" id="WP_204978820.1">
    <property type="nucleotide sequence ID" value="NZ_JBHTII010000001.1"/>
</dbReference>
<keyword evidence="1" id="KW-1133">Transmembrane helix</keyword>
<organism evidence="2 3">
    <name type="scientific">Microbacterium insulae</name>
    <dbReference type="NCBI Taxonomy" id="483014"/>
    <lineage>
        <taxon>Bacteria</taxon>
        <taxon>Bacillati</taxon>
        <taxon>Actinomycetota</taxon>
        <taxon>Actinomycetes</taxon>
        <taxon>Micrococcales</taxon>
        <taxon>Microbacteriaceae</taxon>
        <taxon>Microbacterium</taxon>
    </lineage>
</organism>
<gene>
    <name evidence="2" type="ORF">ACFQ0P_11415</name>
</gene>
<keyword evidence="1" id="KW-0472">Membrane</keyword>
<dbReference type="EMBL" id="JBHTII010000001">
    <property type="protein sequence ID" value="MFD0791008.1"/>
    <property type="molecule type" value="Genomic_DNA"/>
</dbReference>
<keyword evidence="1" id="KW-0812">Transmembrane</keyword>
<feature type="transmembrane region" description="Helical" evidence="1">
    <location>
        <begin position="12"/>
        <end position="35"/>
    </location>
</feature>
<feature type="transmembrane region" description="Helical" evidence="1">
    <location>
        <begin position="85"/>
        <end position="118"/>
    </location>
</feature>
<keyword evidence="3" id="KW-1185">Reference proteome</keyword>
<name>A0ABW3AK18_9MICO</name>